<dbReference type="Proteomes" id="UP000326759">
    <property type="component" value="Unassembled WGS sequence"/>
</dbReference>
<keyword evidence="1" id="KW-0175">Coiled coil</keyword>
<evidence type="ECO:0000313" key="3">
    <source>
        <dbReference type="EMBL" id="KAB7497783.1"/>
    </source>
</evidence>
<protein>
    <submittedName>
        <fullName evidence="3">Uncharacterized protein</fullName>
    </submittedName>
</protein>
<comment type="caution">
    <text evidence="3">The sequence shown here is derived from an EMBL/GenBank/DDBJ whole genome shotgun (WGS) entry which is preliminary data.</text>
</comment>
<feature type="region of interest" description="Disordered" evidence="2">
    <location>
        <begin position="362"/>
        <end position="393"/>
    </location>
</feature>
<sequence>ILFRSSKFDKIVVLGNSSYRYYLEQLRGPKVCIMSDDISTDVLLSYIKCKEPLMPSRTLWVLVTGIEFLFSSCVNILCSSLRCNYPLQSTIPSIDVALYSNALTTIQEINNELNIIEQNVKRVLNFESDFMLFPPIPPAMIIDSSIAHQNTHNLIVKYPRCGIVTNIIASYFVDIFKKVSFSFADFTLSSLENMGISADPIKKYFDYELNQIDFVSSGTTLPLNKLPFFSEWSNAFRDIVSSCVGDSCYFEVSSKRESFLKSSLIFITSDDENDETDFESRVESVVERKSSIVKAADGVSSQIKGNTVVSNKAFATCSKPFSKGTFEKSGRDPKSTSSAKKVKQPTVKQKCSIYEIAADERPLPFLDSSESDAKPETLTALHEPDPKSEQDMESEIFDNFEEISEENLFSEVSNDSADNSNIDSSNLLSEISNDSADNSNIDSSEDAKELSSKSVKEHLNKNPSNDSTFHITTQIVSRNLKEKTQNINTQLISENCSREGELFSGKVLTNIPDNKEPYNDEVKRQNLFDDRCQEKDKNENMNVTSSFVEVIQSDINHLNNSVVLGKNLEFSSNILPLEESSEEDMYKSSKIEENSDNSYIQEQLLIEEELDAEIFGDDECSYDDDDGNDDGDKARDVLEDDIENSSKRLYSPSAAEPDRENIPTSNHAYYSLSKEEKLHSNNSDIQIESFLNNVKEVSLEINNVSKEKEDLESCESTSVLENDTKISVSESKSDNITKETLNITVGHISERNISSGSIPEDKDFASNDSSQALAHITLDNDLKMDESFRKSEDSEDIHKVKMDSFDYDLLNKESDIIFDLEKASDSQSSNERFGKSEEKTISNNEQDIENKVDLQDSLSNKIELNARLDIKSQSQNVSEIAFENLDTYNQVPKFSLCTDKFDETVIRLDKLENFDSKIEVQDLCDEGKANQIEDVGVAKKAFKKEGTSEDKPNISEGSKKITEKSNEESKLKFVSGEETTEKI</sequence>
<feature type="coiled-coil region" evidence="1">
    <location>
        <begin position="687"/>
        <end position="714"/>
    </location>
</feature>
<gene>
    <name evidence="3" type="ORF">Anas_03251</name>
</gene>
<dbReference type="AlphaFoldDB" id="A0A5N5SU85"/>
<feature type="non-terminal residue" evidence="3">
    <location>
        <position position="1"/>
    </location>
</feature>
<evidence type="ECO:0000256" key="1">
    <source>
        <dbReference type="SAM" id="Coils"/>
    </source>
</evidence>
<dbReference type="EMBL" id="SEYY01019919">
    <property type="protein sequence ID" value="KAB7497783.1"/>
    <property type="molecule type" value="Genomic_DNA"/>
</dbReference>
<feature type="compositionally biased region" description="Basic and acidic residues" evidence="2">
    <location>
        <begin position="943"/>
        <end position="971"/>
    </location>
</feature>
<name>A0A5N5SU85_9CRUS</name>
<feature type="region of interest" description="Disordered" evidence="2">
    <location>
        <begin position="827"/>
        <end position="846"/>
    </location>
</feature>
<feature type="region of interest" description="Disordered" evidence="2">
    <location>
        <begin position="411"/>
        <end position="470"/>
    </location>
</feature>
<feature type="compositionally biased region" description="Basic and acidic residues" evidence="2">
    <location>
        <begin position="445"/>
        <end position="460"/>
    </location>
</feature>
<feature type="region of interest" description="Disordered" evidence="2">
    <location>
        <begin position="942"/>
        <end position="983"/>
    </location>
</feature>
<evidence type="ECO:0000256" key="2">
    <source>
        <dbReference type="SAM" id="MobiDB-lite"/>
    </source>
</evidence>
<feature type="region of interest" description="Disordered" evidence="2">
    <location>
        <begin position="641"/>
        <end position="665"/>
    </location>
</feature>
<keyword evidence="4" id="KW-1185">Reference proteome</keyword>
<accession>A0A5N5SU85</accession>
<dbReference type="OrthoDB" id="10445633at2759"/>
<proteinExistence type="predicted"/>
<evidence type="ECO:0000313" key="4">
    <source>
        <dbReference type="Proteomes" id="UP000326759"/>
    </source>
</evidence>
<reference evidence="3 4" key="1">
    <citation type="journal article" date="2019" name="PLoS Biol.">
        <title>Sex chromosomes control vertical transmission of feminizing Wolbachia symbionts in an isopod.</title>
        <authorList>
            <person name="Becking T."/>
            <person name="Chebbi M.A."/>
            <person name="Giraud I."/>
            <person name="Moumen B."/>
            <person name="Laverre T."/>
            <person name="Caubet Y."/>
            <person name="Peccoud J."/>
            <person name="Gilbert C."/>
            <person name="Cordaux R."/>
        </authorList>
    </citation>
    <scope>NUCLEOTIDE SEQUENCE [LARGE SCALE GENOMIC DNA]</scope>
    <source>
        <strain evidence="3">ANa2</strain>
        <tissue evidence="3">Whole body excluding digestive tract and cuticle</tissue>
    </source>
</reference>
<feature type="compositionally biased region" description="Low complexity" evidence="2">
    <location>
        <begin position="413"/>
        <end position="442"/>
    </location>
</feature>
<feature type="compositionally biased region" description="Polar residues" evidence="2">
    <location>
        <begin position="461"/>
        <end position="470"/>
    </location>
</feature>
<organism evidence="3 4">
    <name type="scientific">Armadillidium nasatum</name>
    <dbReference type="NCBI Taxonomy" id="96803"/>
    <lineage>
        <taxon>Eukaryota</taxon>
        <taxon>Metazoa</taxon>
        <taxon>Ecdysozoa</taxon>
        <taxon>Arthropoda</taxon>
        <taxon>Crustacea</taxon>
        <taxon>Multicrustacea</taxon>
        <taxon>Malacostraca</taxon>
        <taxon>Eumalacostraca</taxon>
        <taxon>Peracarida</taxon>
        <taxon>Isopoda</taxon>
        <taxon>Oniscidea</taxon>
        <taxon>Crinocheta</taxon>
        <taxon>Armadillidiidae</taxon>
        <taxon>Armadillidium</taxon>
    </lineage>
</organism>